<dbReference type="PANTHER" id="PTHR43056">
    <property type="entry name" value="PEPTIDASE S9 PROLYL OLIGOPEPTIDASE"/>
    <property type="match status" value="1"/>
</dbReference>
<dbReference type="Proteomes" id="UP001620597">
    <property type="component" value="Unassembled WGS sequence"/>
</dbReference>
<reference evidence="2 3" key="1">
    <citation type="submission" date="2024-03" db="EMBL/GenBank/DDBJ databases">
        <title>High-quality draft genome sequence of Oceanobacter sp. wDCs-4.</title>
        <authorList>
            <person name="Dong C."/>
        </authorList>
    </citation>
    <scope>NUCLEOTIDE SEQUENCE [LARGE SCALE GENOMIC DNA]</scope>
    <source>
        <strain evidence="3">wDCs-4</strain>
    </source>
</reference>
<evidence type="ECO:0000313" key="2">
    <source>
        <dbReference type="EMBL" id="MFK4753729.1"/>
    </source>
</evidence>
<keyword evidence="3" id="KW-1185">Reference proteome</keyword>
<evidence type="ECO:0000313" key="3">
    <source>
        <dbReference type="Proteomes" id="UP001620597"/>
    </source>
</evidence>
<organism evidence="2 3">
    <name type="scientific">Oceanobacter antarcticus</name>
    <dbReference type="NCBI Taxonomy" id="3133425"/>
    <lineage>
        <taxon>Bacteria</taxon>
        <taxon>Pseudomonadati</taxon>
        <taxon>Pseudomonadota</taxon>
        <taxon>Gammaproteobacteria</taxon>
        <taxon>Oceanospirillales</taxon>
        <taxon>Oceanospirillaceae</taxon>
        <taxon>Oceanobacter</taxon>
    </lineage>
</organism>
<accession>A0ABW8NLC6</accession>
<dbReference type="Gene3D" id="3.40.50.1820">
    <property type="entry name" value="alpha/beta hydrolase"/>
    <property type="match status" value="1"/>
</dbReference>
<comment type="caution">
    <text evidence="2">The sequence shown here is derived from an EMBL/GenBank/DDBJ whole genome shotgun (WGS) entry which is preliminary data.</text>
</comment>
<dbReference type="SUPFAM" id="SSF82171">
    <property type="entry name" value="DPP6 N-terminal domain-like"/>
    <property type="match status" value="1"/>
</dbReference>
<dbReference type="InterPro" id="IPR050585">
    <property type="entry name" value="Xaa-Pro_dipeptidyl-ppase/CocE"/>
</dbReference>
<dbReference type="SUPFAM" id="SSF53474">
    <property type="entry name" value="alpha/beta-Hydrolases"/>
    <property type="match status" value="1"/>
</dbReference>
<protein>
    <submittedName>
        <fullName evidence="2">Prolyl oligopeptidase family serine peptidase</fullName>
    </submittedName>
</protein>
<dbReference type="EMBL" id="JBBKTX010000019">
    <property type="protein sequence ID" value="MFK4753729.1"/>
    <property type="molecule type" value="Genomic_DNA"/>
</dbReference>
<dbReference type="RefSeq" id="WP_416206736.1">
    <property type="nucleotide sequence ID" value="NZ_JBBKTX010000019.1"/>
</dbReference>
<dbReference type="InterPro" id="IPR029058">
    <property type="entry name" value="AB_hydrolase_fold"/>
</dbReference>
<evidence type="ECO:0000259" key="1">
    <source>
        <dbReference type="Pfam" id="PF00326"/>
    </source>
</evidence>
<dbReference type="Pfam" id="PF00326">
    <property type="entry name" value="Peptidase_S9"/>
    <property type="match status" value="1"/>
</dbReference>
<gene>
    <name evidence="2" type="ORF">WG929_15040</name>
</gene>
<sequence>MTAISAQQAAAQGKQWAELRSAGGWLGWLEFDPVTAVNRVLVAAATTQPLAPCVVTPTGFSARSRVHEYGGGSWCLFAHGLIIVNEADQALYRVDLSNGLAAVSAPERLFHRQGCRYGDLVWDAIHQRVLAVEEDHSGPASEPVNRLVALSLTTQQTQQIPLLSQPLAVPQRQLLAEGWDFYSSPALAEDGCALAWLCWNHPHQPWRSTTLQLAELDAAGQLQSLVTAANPVQAEVSLCQPGFLANGELWVVSDQPAGMLSPGQQEADSYWNLYRYLSESSLAPVFQLAAEFATAQWQLGLRHWVAGAAGVVASFFQQGQAGIGWLNPQSGMFERLSPNDSAAARYHGLCWNAQSGRYYALQERWDSASQLVSWDLSLQSGRDSALCHAGLDVGVMPAVITRPQPCVMACVATPELAEQALFGWYYPPTAEYSDAHQPALIIQLHGGPTSMADSSFDPQKQFWCDRGFGLLTLNYRGSSGFGRRYRQRLAGQWGVLDVDDVLVACQYALAQGWALPGRILVRGNSAGGYTVLRVLSDSRAAAAGIGGGASLYGISDLALLNEHTHKFESDYLSWLIGDPETAAEYYRQRSPIFQLDDFQLPVIFFQGRRDRVVPPQQTRQLFDALQGRAVTTEYVLFDEEGHGFRQAQNRTVVLQREFAFYDQLLAASSV</sequence>
<name>A0ABW8NLC6_9GAMM</name>
<dbReference type="InterPro" id="IPR001375">
    <property type="entry name" value="Peptidase_S9_cat"/>
</dbReference>
<dbReference type="PANTHER" id="PTHR43056:SF5">
    <property type="entry name" value="PEPTIDASE S9 PROLYL OLIGOPEPTIDASE CATALYTIC DOMAIN-CONTAINING PROTEIN"/>
    <property type="match status" value="1"/>
</dbReference>
<proteinExistence type="predicted"/>
<feature type="domain" description="Peptidase S9 prolyl oligopeptidase catalytic" evidence="1">
    <location>
        <begin position="455"/>
        <end position="666"/>
    </location>
</feature>